<name>A0A210Q7K9_MIZYE</name>
<dbReference type="InterPro" id="IPR000863">
    <property type="entry name" value="Sulfotransferase_dom"/>
</dbReference>
<comment type="caution">
    <text evidence="2">The sequence shown here is derived from an EMBL/GenBank/DDBJ whole genome shotgun (WGS) entry which is preliminary data.</text>
</comment>
<reference evidence="2 3" key="1">
    <citation type="journal article" date="2017" name="Nat. Ecol. Evol.">
        <title>Scallop genome provides insights into evolution of bilaterian karyotype and development.</title>
        <authorList>
            <person name="Wang S."/>
            <person name="Zhang J."/>
            <person name="Jiao W."/>
            <person name="Li J."/>
            <person name="Xun X."/>
            <person name="Sun Y."/>
            <person name="Guo X."/>
            <person name="Huan P."/>
            <person name="Dong B."/>
            <person name="Zhang L."/>
            <person name="Hu X."/>
            <person name="Sun X."/>
            <person name="Wang J."/>
            <person name="Zhao C."/>
            <person name="Wang Y."/>
            <person name="Wang D."/>
            <person name="Huang X."/>
            <person name="Wang R."/>
            <person name="Lv J."/>
            <person name="Li Y."/>
            <person name="Zhang Z."/>
            <person name="Liu B."/>
            <person name="Lu W."/>
            <person name="Hui Y."/>
            <person name="Liang J."/>
            <person name="Zhou Z."/>
            <person name="Hou R."/>
            <person name="Li X."/>
            <person name="Liu Y."/>
            <person name="Li H."/>
            <person name="Ning X."/>
            <person name="Lin Y."/>
            <person name="Zhao L."/>
            <person name="Xing Q."/>
            <person name="Dou J."/>
            <person name="Li Y."/>
            <person name="Mao J."/>
            <person name="Guo H."/>
            <person name="Dou H."/>
            <person name="Li T."/>
            <person name="Mu C."/>
            <person name="Jiang W."/>
            <person name="Fu Q."/>
            <person name="Fu X."/>
            <person name="Miao Y."/>
            <person name="Liu J."/>
            <person name="Yu Q."/>
            <person name="Li R."/>
            <person name="Liao H."/>
            <person name="Li X."/>
            <person name="Kong Y."/>
            <person name="Jiang Z."/>
            <person name="Chourrout D."/>
            <person name="Li R."/>
            <person name="Bao Z."/>
        </authorList>
    </citation>
    <scope>NUCLEOTIDE SEQUENCE [LARGE SCALE GENOMIC DNA]</scope>
    <source>
        <strain evidence="2 3">PY_sf001</strain>
    </source>
</reference>
<organism evidence="2 3">
    <name type="scientific">Mizuhopecten yessoensis</name>
    <name type="common">Japanese scallop</name>
    <name type="synonym">Patinopecten yessoensis</name>
    <dbReference type="NCBI Taxonomy" id="6573"/>
    <lineage>
        <taxon>Eukaryota</taxon>
        <taxon>Metazoa</taxon>
        <taxon>Spiralia</taxon>
        <taxon>Lophotrochozoa</taxon>
        <taxon>Mollusca</taxon>
        <taxon>Bivalvia</taxon>
        <taxon>Autobranchia</taxon>
        <taxon>Pteriomorphia</taxon>
        <taxon>Pectinida</taxon>
        <taxon>Pectinoidea</taxon>
        <taxon>Pectinidae</taxon>
        <taxon>Mizuhopecten</taxon>
    </lineage>
</organism>
<keyword evidence="3" id="KW-1185">Reference proteome</keyword>
<dbReference type="Pfam" id="PF00685">
    <property type="entry name" value="Sulfotransfer_1"/>
    <property type="match status" value="1"/>
</dbReference>
<dbReference type="GO" id="GO:0008146">
    <property type="term" value="F:sulfotransferase activity"/>
    <property type="evidence" value="ECO:0007669"/>
    <property type="project" value="InterPro"/>
</dbReference>
<evidence type="ECO:0000313" key="3">
    <source>
        <dbReference type="Proteomes" id="UP000242188"/>
    </source>
</evidence>
<dbReference type="AlphaFoldDB" id="A0A210Q7K9"/>
<dbReference type="InterPro" id="IPR027417">
    <property type="entry name" value="P-loop_NTPase"/>
</dbReference>
<gene>
    <name evidence="2" type="ORF">KP79_PYT26352</name>
</gene>
<dbReference type="Proteomes" id="UP000242188">
    <property type="component" value="Unassembled WGS sequence"/>
</dbReference>
<feature type="domain" description="Sulfotransferase" evidence="1">
    <location>
        <begin position="42"/>
        <end position="73"/>
    </location>
</feature>
<proteinExistence type="predicted"/>
<dbReference type="EMBL" id="NEDP02004694">
    <property type="protein sequence ID" value="OWF44726.1"/>
    <property type="molecule type" value="Genomic_DNA"/>
</dbReference>
<dbReference type="SUPFAM" id="SSF52540">
    <property type="entry name" value="P-loop containing nucleoside triphosphate hydrolases"/>
    <property type="match status" value="1"/>
</dbReference>
<accession>A0A210Q7K9</accession>
<keyword evidence="2" id="KW-0808">Transferase</keyword>
<evidence type="ECO:0000259" key="1">
    <source>
        <dbReference type="Pfam" id="PF00685"/>
    </source>
</evidence>
<sequence>MKIINVLRNPKGVACSYYTYLCKVETDEYNGSIDRYVVNITESGIIGDWKNILTVTQNETFDALYKEKISDMGINIEFDYE</sequence>
<evidence type="ECO:0000313" key="2">
    <source>
        <dbReference type="EMBL" id="OWF44726.1"/>
    </source>
</evidence>
<dbReference type="Gene3D" id="3.40.50.300">
    <property type="entry name" value="P-loop containing nucleotide triphosphate hydrolases"/>
    <property type="match status" value="2"/>
</dbReference>
<protein>
    <submittedName>
        <fullName evidence="2">Sulfotransferase family cytosolic 1B member 1</fullName>
    </submittedName>
</protein>